<dbReference type="InterPro" id="IPR052397">
    <property type="entry name" value="NADPH-QR_MdaB"/>
</dbReference>
<dbReference type="InterPro" id="IPR003680">
    <property type="entry name" value="Flavodoxin_fold"/>
</dbReference>
<protein>
    <submittedName>
        <fullName evidence="6">Modulator of drug activity B, putative</fullName>
    </submittedName>
</protein>
<dbReference type="SMR" id="A2FP77"/>
<organism evidence="6 7">
    <name type="scientific">Trichomonas vaginalis (strain ATCC PRA-98 / G3)</name>
    <dbReference type="NCBI Taxonomy" id="412133"/>
    <lineage>
        <taxon>Eukaryota</taxon>
        <taxon>Metamonada</taxon>
        <taxon>Parabasalia</taxon>
        <taxon>Trichomonadida</taxon>
        <taxon>Trichomonadidae</taxon>
        <taxon>Trichomonas</taxon>
    </lineage>
</organism>
<dbReference type="InterPro" id="IPR029039">
    <property type="entry name" value="Flavoprotein-like_sf"/>
</dbReference>
<dbReference type="eggNOG" id="ENOG502RXUH">
    <property type="taxonomic scope" value="Eukaryota"/>
</dbReference>
<keyword evidence="3" id="KW-0274">FAD</keyword>
<dbReference type="InParanoid" id="A2FP77"/>
<dbReference type="VEuPathDB" id="TrichDB:TVAG_082400"/>
<name>A2FP77_TRIV3</name>
<dbReference type="SUPFAM" id="SSF52218">
    <property type="entry name" value="Flavoproteins"/>
    <property type="match status" value="1"/>
</dbReference>
<comment type="similarity">
    <text evidence="4">Belongs to the oxidoreductase MdaB family.</text>
</comment>
<feature type="domain" description="Flavodoxin-like fold" evidence="5">
    <location>
        <begin position="10"/>
        <end position="141"/>
    </location>
</feature>
<accession>A2FP77</accession>
<dbReference type="Pfam" id="PF02525">
    <property type="entry name" value="Flavodoxin_2"/>
    <property type="match status" value="1"/>
</dbReference>
<dbReference type="AlphaFoldDB" id="A2FP77"/>
<evidence type="ECO:0000259" key="5">
    <source>
        <dbReference type="Pfam" id="PF02525"/>
    </source>
</evidence>
<proteinExistence type="inferred from homology"/>
<keyword evidence="7" id="KW-1185">Reference proteome</keyword>
<evidence type="ECO:0000256" key="3">
    <source>
        <dbReference type="ARBA" id="ARBA00022827"/>
    </source>
</evidence>
<evidence type="ECO:0000256" key="1">
    <source>
        <dbReference type="ARBA" id="ARBA00001974"/>
    </source>
</evidence>
<dbReference type="VEuPathDB" id="TrichDB:TVAGG3_0765120"/>
<reference evidence="6" key="1">
    <citation type="submission" date="2006-10" db="EMBL/GenBank/DDBJ databases">
        <authorList>
            <person name="Amadeo P."/>
            <person name="Zhao Q."/>
            <person name="Wortman J."/>
            <person name="Fraser-Liggett C."/>
            <person name="Carlton J."/>
        </authorList>
    </citation>
    <scope>NUCLEOTIDE SEQUENCE</scope>
    <source>
        <strain evidence="6">G3</strain>
    </source>
</reference>
<evidence type="ECO:0000256" key="2">
    <source>
        <dbReference type="ARBA" id="ARBA00022630"/>
    </source>
</evidence>
<evidence type="ECO:0000256" key="4">
    <source>
        <dbReference type="ARBA" id="ARBA00037981"/>
    </source>
</evidence>
<sequence length="179" mass="20036">HQDMSLKTAKVLILNAGFNFAHSGGKLNTSLTEEAKKYLESKGHEVKITNIADGYNIEEEVSKIMWSNVVILQTPGWWMGLPWGAKKYIDEVFAHGVMYRNDGRTRKDPSKKYGSGGLCQGRYIMISSTWNAPEESFDDPSQFLVSIPKSCTAALRASVHHLAVLTLYETSNVYFTTQP</sequence>
<feature type="non-terminal residue" evidence="6">
    <location>
        <position position="1"/>
    </location>
</feature>
<dbReference type="PANTHER" id="PTHR46305">
    <property type="match status" value="1"/>
</dbReference>
<dbReference type="EMBL" id="DS113921">
    <property type="protein sequence ID" value="EAX93267.1"/>
    <property type="molecule type" value="Genomic_DNA"/>
</dbReference>
<gene>
    <name evidence="6" type="ORF">TVAG_082400</name>
</gene>
<comment type="cofactor">
    <cofactor evidence="1">
        <name>FAD</name>
        <dbReference type="ChEBI" id="CHEBI:57692"/>
    </cofactor>
</comment>
<reference evidence="6" key="2">
    <citation type="journal article" date="2007" name="Science">
        <title>Draft genome sequence of the sexually transmitted pathogen Trichomonas vaginalis.</title>
        <authorList>
            <person name="Carlton J.M."/>
            <person name="Hirt R.P."/>
            <person name="Silva J.C."/>
            <person name="Delcher A.L."/>
            <person name="Schatz M."/>
            <person name="Zhao Q."/>
            <person name="Wortman J.R."/>
            <person name="Bidwell S.L."/>
            <person name="Alsmark U.C.M."/>
            <person name="Besteiro S."/>
            <person name="Sicheritz-Ponten T."/>
            <person name="Noel C.J."/>
            <person name="Dacks J.B."/>
            <person name="Foster P.G."/>
            <person name="Simillion C."/>
            <person name="Van de Peer Y."/>
            <person name="Miranda-Saavedra D."/>
            <person name="Barton G.J."/>
            <person name="Westrop G.D."/>
            <person name="Mueller S."/>
            <person name="Dessi D."/>
            <person name="Fiori P.L."/>
            <person name="Ren Q."/>
            <person name="Paulsen I."/>
            <person name="Zhang H."/>
            <person name="Bastida-Corcuera F.D."/>
            <person name="Simoes-Barbosa A."/>
            <person name="Brown M.T."/>
            <person name="Hayes R.D."/>
            <person name="Mukherjee M."/>
            <person name="Okumura C.Y."/>
            <person name="Schneider R."/>
            <person name="Smith A.J."/>
            <person name="Vanacova S."/>
            <person name="Villalvazo M."/>
            <person name="Haas B.J."/>
            <person name="Pertea M."/>
            <person name="Feldblyum T.V."/>
            <person name="Utterback T.R."/>
            <person name="Shu C.L."/>
            <person name="Osoegawa K."/>
            <person name="de Jong P.J."/>
            <person name="Hrdy I."/>
            <person name="Horvathova L."/>
            <person name="Zubacova Z."/>
            <person name="Dolezal P."/>
            <person name="Malik S.B."/>
            <person name="Logsdon J.M. Jr."/>
            <person name="Henze K."/>
            <person name="Gupta A."/>
            <person name="Wang C.C."/>
            <person name="Dunne R.L."/>
            <person name="Upcroft J.A."/>
            <person name="Upcroft P."/>
            <person name="White O."/>
            <person name="Salzberg S.L."/>
            <person name="Tang P."/>
            <person name="Chiu C.-H."/>
            <person name="Lee Y.-S."/>
            <person name="Embley T.M."/>
            <person name="Coombs G.H."/>
            <person name="Mottram J.C."/>
            <person name="Tachezy J."/>
            <person name="Fraser-Liggett C.M."/>
            <person name="Johnson P.J."/>
        </authorList>
    </citation>
    <scope>NUCLEOTIDE SEQUENCE [LARGE SCALE GENOMIC DNA]</scope>
    <source>
        <strain evidence="6">G3</strain>
    </source>
</reference>
<evidence type="ECO:0000313" key="6">
    <source>
        <dbReference type="EMBL" id="EAX93267.1"/>
    </source>
</evidence>
<dbReference type="Gene3D" id="3.40.50.360">
    <property type="match status" value="1"/>
</dbReference>
<dbReference type="Proteomes" id="UP000001542">
    <property type="component" value="Unassembled WGS sequence"/>
</dbReference>
<dbReference type="PANTHER" id="PTHR46305:SF3">
    <property type="entry name" value="NADPH:QUINONE OXIDOREDUCTASE MDAB"/>
    <property type="match status" value="1"/>
</dbReference>
<dbReference type="OrthoDB" id="26889at2759"/>
<evidence type="ECO:0000313" key="7">
    <source>
        <dbReference type="Proteomes" id="UP000001542"/>
    </source>
</evidence>
<keyword evidence="2" id="KW-0285">Flavoprotein</keyword>